<dbReference type="AlphaFoldDB" id="A0A974CK01"/>
<evidence type="ECO:0000313" key="1">
    <source>
        <dbReference type="EMBL" id="OCT74798.1"/>
    </source>
</evidence>
<gene>
    <name evidence="1" type="ORF">XELAEV_18033785mg</name>
</gene>
<sequence length="66" mass="7702">MPSAPGAHSQYRQPHWGTFMHMISACSLHKESTWNASYGMIHRVDVHRNRMSLFWFNSFSALLLTH</sequence>
<proteinExistence type="predicted"/>
<name>A0A974CK01_XENLA</name>
<reference evidence="2" key="1">
    <citation type="journal article" date="2016" name="Nature">
        <title>Genome evolution in the allotetraploid frog Xenopus laevis.</title>
        <authorList>
            <person name="Session A.M."/>
            <person name="Uno Y."/>
            <person name="Kwon T."/>
            <person name="Chapman J.A."/>
            <person name="Toyoda A."/>
            <person name="Takahashi S."/>
            <person name="Fukui A."/>
            <person name="Hikosaka A."/>
            <person name="Suzuki A."/>
            <person name="Kondo M."/>
            <person name="van Heeringen S.J."/>
            <person name="Quigley I."/>
            <person name="Heinz S."/>
            <person name="Ogino H."/>
            <person name="Ochi H."/>
            <person name="Hellsten U."/>
            <person name="Lyons J.B."/>
            <person name="Simakov O."/>
            <person name="Putnam N."/>
            <person name="Stites J."/>
            <person name="Kuroki Y."/>
            <person name="Tanaka T."/>
            <person name="Michiue T."/>
            <person name="Watanabe M."/>
            <person name="Bogdanovic O."/>
            <person name="Lister R."/>
            <person name="Georgiou G."/>
            <person name="Paranjpe S.S."/>
            <person name="van Kruijsbergen I."/>
            <person name="Shu S."/>
            <person name="Carlson J."/>
            <person name="Kinoshita T."/>
            <person name="Ohta Y."/>
            <person name="Mawaribuchi S."/>
            <person name="Jenkins J."/>
            <person name="Grimwood J."/>
            <person name="Schmutz J."/>
            <person name="Mitros T."/>
            <person name="Mozaffari S.V."/>
            <person name="Suzuki Y."/>
            <person name="Haramoto Y."/>
            <person name="Yamamoto T.S."/>
            <person name="Takagi C."/>
            <person name="Heald R."/>
            <person name="Miller K."/>
            <person name="Haudenschild C."/>
            <person name="Kitzman J."/>
            <person name="Nakayama T."/>
            <person name="Izutsu Y."/>
            <person name="Robert J."/>
            <person name="Fortriede J."/>
            <person name="Burns K."/>
            <person name="Lotay V."/>
            <person name="Karimi K."/>
            <person name="Yasuoka Y."/>
            <person name="Dichmann D.S."/>
            <person name="Flajnik M.F."/>
            <person name="Houston D.W."/>
            <person name="Shendure J."/>
            <person name="DuPasquier L."/>
            <person name="Vize P.D."/>
            <person name="Zorn A.M."/>
            <person name="Ito M."/>
            <person name="Marcotte E.M."/>
            <person name="Wallingford J.B."/>
            <person name="Ito Y."/>
            <person name="Asashima M."/>
            <person name="Ueno N."/>
            <person name="Matsuda Y."/>
            <person name="Veenstra G.J."/>
            <person name="Fujiyama A."/>
            <person name="Harland R.M."/>
            <person name="Taira M."/>
            <person name="Rokhsar D.S."/>
        </authorList>
    </citation>
    <scope>NUCLEOTIDE SEQUENCE [LARGE SCALE GENOMIC DNA]</scope>
    <source>
        <strain evidence="2">J</strain>
    </source>
</reference>
<dbReference type="EMBL" id="CM004477">
    <property type="protein sequence ID" value="OCT74798.1"/>
    <property type="molecule type" value="Genomic_DNA"/>
</dbReference>
<evidence type="ECO:0000313" key="2">
    <source>
        <dbReference type="Proteomes" id="UP000694892"/>
    </source>
</evidence>
<accession>A0A974CK01</accession>
<protein>
    <submittedName>
        <fullName evidence="1">Uncharacterized protein</fullName>
    </submittedName>
</protein>
<organism evidence="1 2">
    <name type="scientific">Xenopus laevis</name>
    <name type="common">African clawed frog</name>
    <dbReference type="NCBI Taxonomy" id="8355"/>
    <lineage>
        <taxon>Eukaryota</taxon>
        <taxon>Metazoa</taxon>
        <taxon>Chordata</taxon>
        <taxon>Craniata</taxon>
        <taxon>Vertebrata</taxon>
        <taxon>Euteleostomi</taxon>
        <taxon>Amphibia</taxon>
        <taxon>Batrachia</taxon>
        <taxon>Anura</taxon>
        <taxon>Pipoidea</taxon>
        <taxon>Pipidae</taxon>
        <taxon>Xenopodinae</taxon>
        <taxon>Xenopus</taxon>
        <taxon>Xenopus</taxon>
    </lineage>
</organism>
<dbReference type="Proteomes" id="UP000694892">
    <property type="component" value="Chromosome 6S"/>
</dbReference>